<name>A0A1I2BE31_9FLAO</name>
<evidence type="ECO:0000313" key="2">
    <source>
        <dbReference type="EMBL" id="SFE54421.1"/>
    </source>
</evidence>
<dbReference type="EMBL" id="FONQ01000002">
    <property type="protein sequence ID" value="SFE54421.1"/>
    <property type="molecule type" value="Genomic_DNA"/>
</dbReference>
<organism evidence="2 3">
    <name type="scientific">Flavobacterium xueshanense</name>
    <dbReference type="NCBI Taxonomy" id="935223"/>
    <lineage>
        <taxon>Bacteria</taxon>
        <taxon>Pseudomonadati</taxon>
        <taxon>Bacteroidota</taxon>
        <taxon>Flavobacteriia</taxon>
        <taxon>Flavobacteriales</taxon>
        <taxon>Flavobacteriaceae</taxon>
        <taxon>Flavobacterium</taxon>
    </lineage>
</organism>
<dbReference type="STRING" id="935223.SAMN04488131_102316"/>
<reference evidence="3" key="1">
    <citation type="submission" date="2016-10" db="EMBL/GenBank/DDBJ databases">
        <authorList>
            <person name="Varghese N."/>
            <person name="Submissions S."/>
        </authorList>
    </citation>
    <scope>NUCLEOTIDE SEQUENCE [LARGE SCALE GENOMIC DNA]</scope>
    <source>
        <strain evidence="3">CGMCC 1.9227</strain>
    </source>
</reference>
<dbReference type="OrthoDB" id="1188278at2"/>
<dbReference type="Proteomes" id="UP000198596">
    <property type="component" value="Unassembled WGS sequence"/>
</dbReference>
<keyword evidence="3" id="KW-1185">Reference proteome</keyword>
<feature type="transmembrane region" description="Helical" evidence="1">
    <location>
        <begin position="194"/>
        <end position="212"/>
    </location>
</feature>
<feature type="transmembrane region" description="Helical" evidence="1">
    <location>
        <begin position="94"/>
        <end position="111"/>
    </location>
</feature>
<feature type="transmembrane region" description="Helical" evidence="1">
    <location>
        <begin position="158"/>
        <end position="182"/>
    </location>
</feature>
<gene>
    <name evidence="2" type="ORF">SAMN04488131_102316</name>
</gene>
<protein>
    <submittedName>
        <fullName evidence="2">Uncharacterized protein</fullName>
    </submittedName>
</protein>
<proteinExistence type="predicted"/>
<keyword evidence="1" id="KW-0812">Transmembrane</keyword>
<dbReference type="RefSeq" id="WP_091203362.1">
    <property type="nucleotide sequence ID" value="NZ_FONQ01000002.1"/>
</dbReference>
<feature type="transmembrane region" description="Helical" evidence="1">
    <location>
        <begin position="123"/>
        <end position="146"/>
    </location>
</feature>
<accession>A0A1I2BE31</accession>
<dbReference type="AlphaFoldDB" id="A0A1I2BE31"/>
<evidence type="ECO:0000256" key="1">
    <source>
        <dbReference type="SAM" id="Phobius"/>
    </source>
</evidence>
<sequence>MKLTNHQLTIIEETLVLNGVVYDDIKLELIDHIASEIEAEAFSEAKPFEIILTKVFDKWKPQLKPTSHNLLLGYGFLAPKIISDKFADDKKKELLVAGVTVCMLTVLILLIKSKFQSPSILSGIVFVLQTTCVLGALLIVSARLFVLKSKTKTTYLFWFNKSFSLILLYGLLIGSGFFPILVTNENLEIRVGSLIVALTYLFLVYGNLKFFYKHLQFKKKLSISNA</sequence>
<evidence type="ECO:0000313" key="3">
    <source>
        <dbReference type="Proteomes" id="UP000198596"/>
    </source>
</evidence>
<keyword evidence="1" id="KW-0472">Membrane</keyword>
<keyword evidence="1" id="KW-1133">Transmembrane helix</keyword>